<gene>
    <name evidence="3" type="ORF">SASPL_134531</name>
</gene>
<feature type="domain" description="F-box" evidence="1">
    <location>
        <begin position="19"/>
        <end position="55"/>
    </location>
</feature>
<evidence type="ECO:0000313" key="3">
    <source>
        <dbReference type="EMBL" id="KAG6406914.1"/>
    </source>
</evidence>
<proteinExistence type="predicted"/>
<dbReference type="Proteomes" id="UP000298416">
    <property type="component" value="Unassembled WGS sequence"/>
</dbReference>
<organism evidence="3">
    <name type="scientific">Salvia splendens</name>
    <name type="common">Scarlet sage</name>
    <dbReference type="NCBI Taxonomy" id="180675"/>
    <lineage>
        <taxon>Eukaryota</taxon>
        <taxon>Viridiplantae</taxon>
        <taxon>Streptophyta</taxon>
        <taxon>Embryophyta</taxon>
        <taxon>Tracheophyta</taxon>
        <taxon>Spermatophyta</taxon>
        <taxon>Magnoliopsida</taxon>
        <taxon>eudicotyledons</taxon>
        <taxon>Gunneridae</taxon>
        <taxon>Pentapetalae</taxon>
        <taxon>asterids</taxon>
        <taxon>lamiids</taxon>
        <taxon>Lamiales</taxon>
        <taxon>Lamiaceae</taxon>
        <taxon>Nepetoideae</taxon>
        <taxon>Mentheae</taxon>
        <taxon>Salviinae</taxon>
        <taxon>Salvia</taxon>
        <taxon>Salvia subgen. Calosphace</taxon>
        <taxon>core Calosphace</taxon>
    </lineage>
</organism>
<name>A0A8X8X694_SALSN</name>
<dbReference type="Gene3D" id="3.80.10.10">
    <property type="entry name" value="Ribonuclease Inhibitor"/>
    <property type="match status" value="1"/>
</dbReference>
<keyword evidence="4" id="KW-1185">Reference proteome</keyword>
<dbReference type="InterPro" id="IPR036047">
    <property type="entry name" value="F-box-like_dom_sf"/>
</dbReference>
<protein>
    <recommendedName>
        <fullName evidence="5">F-box and leucine-rich repeat protein 2/20</fullName>
    </recommendedName>
</protein>
<dbReference type="PANTHER" id="PTHR34145">
    <property type="entry name" value="OS02G0105600 PROTEIN"/>
    <property type="match status" value="1"/>
</dbReference>
<dbReference type="InterPro" id="IPR001810">
    <property type="entry name" value="F-box_dom"/>
</dbReference>
<evidence type="ECO:0000313" key="4">
    <source>
        <dbReference type="Proteomes" id="UP000298416"/>
    </source>
</evidence>
<dbReference type="Pfam" id="PF00646">
    <property type="entry name" value="F-box"/>
    <property type="match status" value="1"/>
</dbReference>
<reference evidence="3" key="2">
    <citation type="submission" date="2020-08" db="EMBL/GenBank/DDBJ databases">
        <title>Plant Genome Project.</title>
        <authorList>
            <person name="Zhang R.-G."/>
        </authorList>
    </citation>
    <scope>NUCLEOTIDE SEQUENCE</scope>
    <source>
        <strain evidence="3">Huo1</strain>
        <tissue evidence="3">Leaf</tissue>
    </source>
</reference>
<dbReference type="SUPFAM" id="SSF81383">
    <property type="entry name" value="F-box domain"/>
    <property type="match status" value="1"/>
</dbReference>
<sequence>MLIKVFDYIQCGEGVVDRISELPDEIIYIILSFLKVRAAAATSLLSHRWLGLWKHTYHLRFNDTSRSCNIKTEHASWDAETCKNVKLVNSVLKSHQSPFLNLFMIHFYINKSAQSIVAKWLEFVWSRQVKSLDLDLCCVSENNAVVLGDSLGEMKPMKYLQTLYFTNIKVSGEDIALFLKNCPILRKLDITDSSLTSDAHVSGTALMLEDLRISRCNIRESVINIDSALNLSIVVVDAKPEQLWFNNVPRLALANLRIASPRYRMQHFLSAVSCFTSQLQKLLLYLTYPKKLLRKGFPQMPNLKVLIIRESSAYEHGCLLPITSVISACPRLQRFSIVFLENVKYATPGVERCPHQQLNTASFRGSCATNIIKSVTYFSDSCDAFQKTNTCAPLMSKAEVRAHMDHLKQLQVELSDQVLLEFFKFKKRIR</sequence>
<comment type="caution">
    <text evidence="3">The sequence shown here is derived from an EMBL/GenBank/DDBJ whole genome shotgun (WGS) entry which is preliminary data.</text>
</comment>
<dbReference type="InterPro" id="IPR055357">
    <property type="entry name" value="LRR_At1g61320_AtMIF1"/>
</dbReference>
<evidence type="ECO:0000259" key="1">
    <source>
        <dbReference type="Pfam" id="PF00646"/>
    </source>
</evidence>
<dbReference type="InterPro" id="IPR032675">
    <property type="entry name" value="LRR_dom_sf"/>
</dbReference>
<accession>A0A8X8X694</accession>
<feature type="domain" description="At1g61320/AtMIF1 LRR" evidence="2">
    <location>
        <begin position="153"/>
        <end position="337"/>
    </location>
</feature>
<dbReference type="AlphaFoldDB" id="A0A8X8X694"/>
<dbReference type="PANTHER" id="PTHR34145:SF68">
    <property type="entry name" value="FBD DOMAIN-CONTAINING PROTEIN"/>
    <property type="match status" value="1"/>
</dbReference>
<evidence type="ECO:0000259" key="2">
    <source>
        <dbReference type="Pfam" id="PF23622"/>
    </source>
</evidence>
<dbReference type="InterPro" id="IPR053772">
    <property type="entry name" value="At1g61320/At1g61330-like"/>
</dbReference>
<reference evidence="3" key="1">
    <citation type="submission" date="2018-01" db="EMBL/GenBank/DDBJ databases">
        <authorList>
            <person name="Mao J.F."/>
        </authorList>
    </citation>
    <scope>NUCLEOTIDE SEQUENCE</scope>
    <source>
        <strain evidence="3">Huo1</strain>
        <tissue evidence="3">Leaf</tissue>
    </source>
</reference>
<dbReference type="Pfam" id="PF23622">
    <property type="entry name" value="LRR_At1g61320_AtMIF1"/>
    <property type="match status" value="1"/>
</dbReference>
<evidence type="ECO:0008006" key="5">
    <source>
        <dbReference type="Google" id="ProtNLM"/>
    </source>
</evidence>
<dbReference type="Gene3D" id="1.20.1280.50">
    <property type="match status" value="1"/>
</dbReference>
<dbReference type="SUPFAM" id="SSF52047">
    <property type="entry name" value="RNI-like"/>
    <property type="match status" value="1"/>
</dbReference>
<dbReference type="EMBL" id="PNBA02000012">
    <property type="protein sequence ID" value="KAG6406914.1"/>
    <property type="molecule type" value="Genomic_DNA"/>
</dbReference>